<proteinExistence type="predicted"/>
<reference evidence="1" key="1">
    <citation type="submission" date="2014-11" db="EMBL/GenBank/DDBJ databases">
        <authorList>
            <person name="Amaro Gonzalez C."/>
        </authorList>
    </citation>
    <scope>NUCLEOTIDE SEQUENCE</scope>
</reference>
<name>A0A0E9U3F1_ANGAN</name>
<protein>
    <submittedName>
        <fullName evidence="1">Uncharacterized protein</fullName>
    </submittedName>
</protein>
<evidence type="ECO:0000313" key="1">
    <source>
        <dbReference type="EMBL" id="JAH59493.1"/>
    </source>
</evidence>
<organism evidence="1">
    <name type="scientific">Anguilla anguilla</name>
    <name type="common">European freshwater eel</name>
    <name type="synonym">Muraena anguilla</name>
    <dbReference type="NCBI Taxonomy" id="7936"/>
    <lineage>
        <taxon>Eukaryota</taxon>
        <taxon>Metazoa</taxon>
        <taxon>Chordata</taxon>
        <taxon>Craniata</taxon>
        <taxon>Vertebrata</taxon>
        <taxon>Euteleostomi</taxon>
        <taxon>Actinopterygii</taxon>
        <taxon>Neopterygii</taxon>
        <taxon>Teleostei</taxon>
        <taxon>Anguilliformes</taxon>
        <taxon>Anguillidae</taxon>
        <taxon>Anguilla</taxon>
    </lineage>
</organism>
<accession>A0A0E9U3F1</accession>
<dbReference type="EMBL" id="GBXM01049084">
    <property type="protein sequence ID" value="JAH59493.1"/>
    <property type="molecule type" value="Transcribed_RNA"/>
</dbReference>
<reference evidence="1" key="2">
    <citation type="journal article" date="2015" name="Fish Shellfish Immunol.">
        <title>Early steps in the European eel (Anguilla anguilla)-Vibrio vulnificus interaction in the gills: Role of the RtxA13 toxin.</title>
        <authorList>
            <person name="Callol A."/>
            <person name="Pajuelo D."/>
            <person name="Ebbesson L."/>
            <person name="Teles M."/>
            <person name="MacKenzie S."/>
            <person name="Amaro C."/>
        </authorList>
    </citation>
    <scope>NUCLEOTIDE SEQUENCE</scope>
</reference>
<dbReference type="AlphaFoldDB" id="A0A0E9U3F1"/>
<sequence length="39" mass="4612">MKRQNYSQKQYLCGAEAPDAVRLSKPSHSCMFFLYLPRF</sequence>